<evidence type="ECO:0000313" key="8">
    <source>
        <dbReference type="Proteomes" id="UP001180020"/>
    </source>
</evidence>
<reference evidence="7" key="2">
    <citation type="submission" date="2023-06" db="EMBL/GenBank/DDBJ databases">
        <authorList>
            <person name="Ma L."/>
            <person name="Liu K.-W."/>
            <person name="Li Z."/>
            <person name="Hsiao Y.-Y."/>
            <person name="Qi Y."/>
            <person name="Fu T."/>
            <person name="Tang G."/>
            <person name="Zhang D."/>
            <person name="Sun W.-H."/>
            <person name="Liu D.-K."/>
            <person name="Li Y."/>
            <person name="Chen G.-Z."/>
            <person name="Liu X.-D."/>
            <person name="Liao X.-Y."/>
            <person name="Jiang Y.-T."/>
            <person name="Yu X."/>
            <person name="Hao Y."/>
            <person name="Huang J."/>
            <person name="Zhao X.-W."/>
            <person name="Ke S."/>
            <person name="Chen Y.-Y."/>
            <person name="Wu W.-L."/>
            <person name="Hsu J.-L."/>
            <person name="Lin Y.-F."/>
            <person name="Huang M.-D."/>
            <person name="Li C.-Y."/>
            <person name="Huang L."/>
            <person name="Wang Z.-W."/>
            <person name="Zhao X."/>
            <person name="Zhong W.-Y."/>
            <person name="Peng D.-H."/>
            <person name="Ahmad S."/>
            <person name="Lan S."/>
            <person name="Zhang J.-S."/>
            <person name="Tsai W.-C."/>
            <person name="Van De Peer Y."/>
            <person name="Liu Z.-J."/>
        </authorList>
    </citation>
    <scope>NUCLEOTIDE SEQUENCE</scope>
    <source>
        <strain evidence="7">CP</strain>
        <tissue evidence="7">Leaves</tissue>
    </source>
</reference>
<evidence type="ECO:0000256" key="2">
    <source>
        <dbReference type="ARBA" id="ARBA00022729"/>
    </source>
</evidence>
<accession>A0AAV9EQD6</accession>
<keyword evidence="8" id="KW-1185">Reference proteome</keyword>
<dbReference type="EMBL" id="JAUJYO010000006">
    <property type="protein sequence ID" value="KAK1315189.1"/>
    <property type="molecule type" value="Genomic_DNA"/>
</dbReference>
<evidence type="ECO:0000313" key="7">
    <source>
        <dbReference type="EMBL" id="KAK1315189.1"/>
    </source>
</evidence>
<reference evidence="7" key="1">
    <citation type="journal article" date="2023" name="Nat. Commun.">
        <title>Diploid and tetraploid genomes of Acorus and the evolution of monocots.</title>
        <authorList>
            <person name="Ma L."/>
            <person name="Liu K.W."/>
            <person name="Li Z."/>
            <person name="Hsiao Y.Y."/>
            <person name="Qi Y."/>
            <person name="Fu T."/>
            <person name="Tang G.D."/>
            <person name="Zhang D."/>
            <person name="Sun W.H."/>
            <person name="Liu D.K."/>
            <person name="Li Y."/>
            <person name="Chen G.Z."/>
            <person name="Liu X.D."/>
            <person name="Liao X.Y."/>
            <person name="Jiang Y.T."/>
            <person name="Yu X."/>
            <person name="Hao Y."/>
            <person name="Huang J."/>
            <person name="Zhao X.W."/>
            <person name="Ke S."/>
            <person name="Chen Y.Y."/>
            <person name="Wu W.L."/>
            <person name="Hsu J.L."/>
            <person name="Lin Y.F."/>
            <person name="Huang M.D."/>
            <person name="Li C.Y."/>
            <person name="Huang L."/>
            <person name="Wang Z.W."/>
            <person name="Zhao X."/>
            <person name="Zhong W.Y."/>
            <person name="Peng D.H."/>
            <person name="Ahmad S."/>
            <person name="Lan S."/>
            <person name="Zhang J.S."/>
            <person name="Tsai W.C."/>
            <person name="Van de Peer Y."/>
            <person name="Liu Z.J."/>
        </authorList>
    </citation>
    <scope>NUCLEOTIDE SEQUENCE</scope>
    <source>
        <strain evidence="7">CP</strain>
    </source>
</reference>
<protein>
    <recommendedName>
        <fullName evidence="6">Bifunctional inhibitor/plant lipid transfer protein/seed storage helical domain-containing protein</fullName>
    </recommendedName>
</protein>
<proteinExistence type="inferred from homology"/>
<dbReference type="PANTHER" id="PTHR33044">
    <property type="entry name" value="BIFUNCTIONAL INHIBITOR/LIPID-TRANSFER PROTEIN/SEED STORAGE 2S ALBUMIN SUPERFAMILY PROTEIN-RELATED"/>
    <property type="match status" value="1"/>
</dbReference>
<dbReference type="SUPFAM" id="SSF47699">
    <property type="entry name" value="Bifunctional inhibitor/lipid-transfer protein/seed storage 2S albumin"/>
    <property type="match status" value="1"/>
</dbReference>
<organism evidence="7 8">
    <name type="scientific">Acorus calamus</name>
    <name type="common">Sweet flag</name>
    <dbReference type="NCBI Taxonomy" id="4465"/>
    <lineage>
        <taxon>Eukaryota</taxon>
        <taxon>Viridiplantae</taxon>
        <taxon>Streptophyta</taxon>
        <taxon>Embryophyta</taxon>
        <taxon>Tracheophyta</taxon>
        <taxon>Spermatophyta</taxon>
        <taxon>Magnoliopsida</taxon>
        <taxon>Liliopsida</taxon>
        <taxon>Acoraceae</taxon>
        <taxon>Acorus</taxon>
    </lineage>
</organism>
<dbReference type="Proteomes" id="UP001180020">
    <property type="component" value="Unassembled WGS sequence"/>
</dbReference>
<evidence type="ECO:0000259" key="6">
    <source>
        <dbReference type="Pfam" id="PF14368"/>
    </source>
</evidence>
<feature type="signal peptide" evidence="5">
    <location>
        <begin position="1"/>
        <end position="22"/>
    </location>
</feature>
<dbReference type="AlphaFoldDB" id="A0AAV9EQD6"/>
<comment type="similarity">
    <text evidence="1">Belongs to the plant LTP family.</text>
</comment>
<dbReference type="InterPro" id="IPR043325">
    <property type="entry name" value="LTSS"/>
</dbReference>
<gene>
    <name evidence="7" type="ORF">QJS10_CPA06g02227</name>
</gene>
<keyword evidence="2 5" id="KW-0732">Signal</keyword>
<name>A0AAV9EQD6_ACOCL</name>
<dbReference type="Pfam" id="PF14368">
    <property type="entry name" value="LTP_2"/>
    <property type="match status" value="1"/>
</dbReference>
<sequence>MGSSSKLLMFLALATLVQVVVSQNSGDEACVTQLMPCQPDLKTTTPPSAECCLNLKKEILNDPLCLCRVLTDAALLKSFNITQAEALNIPKRCGAQADVSLCKNGEFY</sequence>
<dbReference type="Gene3D" id="1.10.110.10">
    <property type="entry name" value="Plant lipid-transfer and hydrophobic proteins"/>
    <property type="match status" value="1"/>
</dbReference>
<comment type="caution">
    <text evidence="7">The sequence shown here is derived from an EMBL/GenBank/DDBJ whole genome shotgun (WGS) entry which is preliminary data.</text>
</comment>
<evidence type="ECO:0000256" key="3">
    <source>
        <dbReference type="ARBA" id="ARBA00023157"/>
    </source>
</evidence>
<dbReference type="InterPro" id="IPR016140">
    <property type="entry name" value="Bifunc_inhib/LTP/seed_store"/>
</dbReference>
<dbReference type="CDD" id="cd00010">
    <property type="entry name" value="AAI_LTSS"/>
    <property type="match status" value="1"/>
</dbReference>
<keyword evidence="4" id="KW-0325">Glycoprotein</keyword>
<feature type="domain" description="Bifunctional inhibitor/plant lipid transfer protein/seed storage helical" evidence="6">
    <location>
        <begin position="12"/>
        <end position="102"/>
    </location>
</feature>
<evidence type="ECO:0000256" key="1">
    <source>
        <dbReference type="ARBA" id="ARBA00009748"/>
    </source>
</evidence>
<dbReference type="InterPro" id="IPR036312">
    <property type="entry name" value="Bifun_inhib/LTP/seed_sf"/>
</dbReference>
<evidence type="ECO:0000256" key="5">
    <source>
        <dbReference type="SAM" id="SignalP"/>
    </source>
</evidence>
<evidence type="ECO:0000256" key="4">
    <source>
        <dbReference type="ARBA" id="ARBA00023180"/>
    </source>
</evidence>
<keyword evidence="3" id="KW-1015">Disulfide bond</keyword>
<feature type="chain" id="PRO_5044001310" description="Bifunctional inhibitor/plant lipid transfer protein/seed storage helical domain-containing protein" evidence="5">
    <location>
        <begin position="23"/>
        <end position="108"/>
    </location>
</feature>